<accession>A0A031LVU8</accession>
<dbReference type="STRING" id="1160895.CM19_01710"/>
<dbReference type="RefSeq" id="WP_048098677.1">
    <property type="nucleotide sequence ID" value="NZ_JFZT01000016.1"/>
</dbReference>
<proteinExistence type="predicted"/>
<dbReference type="GO" id="GO:0046943">
    <property type="term" value="F:carboxylic acid transmembrane transporter activity"/>
    <property type="evidence" value="ECO:0007669"/>
    <property type="project" value="TreeGrafter"/>
</dbReference>
<feature type="transmembrane region" description="Helical" evidence="5">
    <location>
        <begin position="253"/>
        <end position="273"/>
    </location>
</feature>
<keyword evidence="8" id="KW-1185">Reference proteome</keyword>
<evidence type="ECO:0000313" key="7">
    <source>
        <dbReference type="EMBL" id="EZQ11268.1"/>
    </source>
</evidence>
<keyword evidence="3 5" id="KW-1133">Transmembrane helix</keyword>
<evidence type="ECO:0000256" key="2">
    <source>
        <dbReference type="ARBA" id="ARBA00022692"/>
    </source>
</evidence>
<evidence type="ECO:0000259" key="6">
    <source>
        <dbReference type="PROSITE" id="PS50850"/>
    </source>
</evidence>
<dbReference type="Gene3D" id="1.20.1250.20">
    <property type="entry name" value="MFS general substrate transporter like domains"/>
    <property type="match status" value="2"/>
</dbReference>
<comment type="subcellular location">
    <subcellularLocation>
        <location evidence="1">Membrane</location>
        <topology evidence="1">Multi-pass membrane protein</topology>
    </subcellularLocation>
</comment>
<feature type="transmembrane region" description="Helical" evidence="5">
    <location>
        <begin position="308"/>
        <end position="330"/>
    </location>
</feature>
<feature type="transmembrane region" description="Helical" evidence="5">
    <location>
        <begin position="77"/>
        <end position="96"/>
    </location>
</feature>
<dbReference type="PANTHER" id="PTHR23508:SF10">
    <property type="entry name" value="CARBOXYLIC ACID TRANSPORTER PROTEIN HOMOLOG"/>
    <property type="match status" value="1"/>
</dbReference>
<feature type="transmembrane region" description="Helical" evidence="5">
    <location>
        <begin position="370"/>
        <end position="391"/>
    </location>
</feature>
<feature type="transmembrane region" description="Helical" evidence="5">
    <location>
        <begin position="342"/>
        <end position="364"/>
    </location>
</feature>
<evidence type="ECO:0000313" key="8">
    <source>
        <dbReference type="Proteomes" id="UP000024332"/>
    </source>
</evidence>
<evidence type="ECO:0000256" key="1">
    <source>
        <dbReference type="ARBA" id="ARBA00004141"/>
    </source>
</evidence>
<evidence type="ECO:0000256" key="4">
    <source>
        <dbReference type="ARBA" id="ARBA00023136"/>
    </source>
</evidence>
<evidence type="ECO:0000256" key="3">
    <source>
        <dbReference type="ARBA" id="ARBA00022989"/>
    </source>
</evidence>
<dbReference type="PROSITE" id="PS50850">
    <property type="entry name" value="MFS"/>
    <property type="match status" value="1"/>
</dbReference>
<sequence>MQNKGENKLLISLLIAFFLGGFELTVSGSLNQIIASTFNSPSMAPLVISAYLAGSVIGSFLFGILVDSFGRKRTLEIGLIVFVLASSLIAISSNAFEFLILQGIQGLAIGGDSTAASPTIVEMIGKNWRGKAFVIVSTVWFLGDMLASIIGLYLLSFLPPSEVWRYSYLFALFLVIPFVFIRFTLKESQVWKEFGVIKRKFTSLQKRNIILFTVISSIDSIVAYVFPFILIPDFIAPYLGFSSSGAVSFTDDAILGATLSSIIGGFTLVLGLIDRLPRKSSMIIGRTYMLISFGIMILPIYLKSPLGIILVFAAISFLSPLGLFAAGLASTEVFPASIRGKVVGIVTGISSIVSAIAPIIFFSLSSSLGLLFSMIVLIAFIGIDVSSVLILRIPNTTNIDIQEIEK</sequence>
<feature type="transmembrane region" description="Helical" evidence="5">
    <location>
        <begin position="166"/>
        <end position="185"/>
    </location>
</feature>
<keyword evidence="4 5" id="KW-0472">Membrane</keyword>
<dbReference type="GO" id="GO:0005886">
    <property type="term" value="C:plasma membrane"/>
    <property type="evidence" value="ECO:0007669"/>
    <property type="project" value="TreeGrafter"/>
</dbReference>
<feature type="transmembrane region" description="Helical" evidence="5">
    <location>
        <begin position="44"/>
        <end position="65"/>
    </location>
</feature>
<name>A0A031LVU8_9CREN</name>
<evidence type="ECO:0000256" key="5">
    <source>
        <dbReference type="SAM" id="Phobius"/>
    </source>
</evidence>
<dbReference type="SUPFAM" id="SSF103473">
    <property type="entry name" value="MFS general substrate transporter"/>
    <property type="match status" value="1"/>
</dbReference>
<dbReference type="PANTHER" id="PTHR23508">
    <property type="entry name" value="CARBOXYLIC ACID TRANSPORTER PROTEIN HOMOLOG"/>
    <property type="match status" value="1"/>
</dbReference>
<dbReference type="Pfam" id="PF07690">
    <property type="entry name" value="MFS_1"/>
    <property type="match status" value="1"/>
</dbReference>
<dbReference type="EMBL" id="JFZT01000016">
    <property type="protein sequence ID" value="EZQ11268.1"/>
    <property type="molecule type" value="Genomic_DNA"/>
</dbReference>
<protein>
    <recommendedName>
        <fullName evidence="6">Major facilitator superfamily (MFS) profile domain-containing protein</fullName>
    </recommendedName>
</protein>
<feature type="transmembrane region" description="Helical" evidence="5">
    <location>
        <begin position="285"/>
        <end position="302"/>
    </location>
</feature>
<dbReference type="OrthoDB" id="85689at2157"/>
<dbReference type="Proteomes" id="UP000024332">
    <property type="component" value="Unassembled WGS sequence"/>
</dbReference>
<feature type="transmembrane region" description="Helical" evidence="5">
    <location>
        <begin position="209"/>
        <end position="231"/>
    </location>
</feature>
<comment type="caution">
    <text evidence="7">The sequence shown here is derived from an EMBL/GenBank/DDBJ whole genome shotgun (WGS) entry which is preliminary data.</text>
</comment>
<reference evidence="7 8" key="1">
    <citation type="submission" date="2014-03" db="EMBL/GenBank/DDBJ databases">
        <title>Draft genome sequence of the novel thermoacidophilic archaea Acidianus copahuensis ALE1 strain, isolated from Copahue volcanic area in Neuquen Argentina.</title>
        <authorList>
            <person name="Urbieta M.S."/>
            <person name="Rascovan N."/>
            <person name="Castro C."/>
            <person name="Revale S."/>
            <person name="Giaveno M.A."/>
            <person name="Vazquez M.P."/>
            <person name="Donati E.R."/>
        </authorList>
    </citation>
    <scope>NUCLEOTIDE SEQUENCE [LARGE SCALE GENOMIC DNA]</scope>
    <source>
        <strain evidence="7 8">ALE1</strain>
    </source>
</reference>
<feature type="transmembrane region" description="Helical" evidence="5">
    <location>
        <begin position="133"/>
        <end position="154"/>
    </location>
</feature>
<keyword evidence="2 5" id="KW-0812">Transmembrane</keyword>
<dbReference type="InterPro" id="IPR036259">
    <property type="entry name" value="MFS_trans_sf"/>
</dbReference>
<dbReference type="InterPro" id="IPR020846">
    <property type="entry name" value="MFS_dom"/>
</dbReference>
<dbReference type="AlphaFoldDB" id="A0A031LVU8"/>
<gene>
    <name evidence="7" type="ORF">CM19_01710</name>
</gene>
<organism evidence="7 8">
    <name type="scientific">Candidatus Acidianus copahuensis</name>
    <dbReference type="NCBI Taxonomy" id="1160895"/>
    <lineage>
        <taxon>Archaea</taxon>
        <taxon>Thermoproteota</taxon>
        <taxon>Thermoprotei</taxon>
        <taxon>Sulfolobales</taxon>
        <taxon>Sulfolobaceae</taxon>
        <taxon>Acidianus</taxon>
    </lineage>
</organism>
<dbReference type="CDD" id="cd17316">
    <property type="entry name" value="MFS_SV2_like"/>
    <property type="match status" value="1"/>
</dbReference>
<feature type="domain" description="Major facilitator superfamily (MFS) profile" evidence="6">
    <location>
        <begin position="9"/>
        <end position="394"/>
    </location>
</feature>
<dbReference type="InterPro" id="IPR011701">
    <property type="entry name" value="MFS"/>
</dbReference>
<feature type="transmembrane region" description="Helical" evidence="5">
    <location>
        <begin position="102"/>
        <end position="121"/>
    </location>
</feature>